<gene>
    <name evidence="12" type="primary">PGS1</name>
    <name evidence="12" type="ORF">HK105_208580</name>
</gene>
<evidence type="ECO:0000313" key="13">
    <source>
        <dbReference type="Proteomes" id="UP001527925"/>
    </source>
</evidence>
<accession>A0ABR4MXG5</accession>
<evidence type="ECO:0000259" key="11">
    <source>
        <dbReference type="PROSITE" id="PS50035"/>
    </source>
</evidence>
<keyword evidence="3 10" id="KW-0444">Lipid biosynthesis</keyword>
<proteinExistence type="inferred from homology"/>
<keyword evidence="10" id="KW-0067">ATP-binding</keyword>
<dbReference type="SMART" id="SM00155">
    <property type="entry name" value="PLDc"/>
    <property type="match status" value="2"/>
</dbReference>
<dbReference type="EMBL" id="JADGIZ020000082">
    <property type="protein sequence ID" value="KAL2911970.1"/>
    <property type="molecule type" value="Genomic_DNA"/>
</dbReference>
<dbReference type="GO" id="GO:0008444">
    <property type="term" value="F:CDP-diacylglycerol-glycerol-3-phosphate 3-phosphatidyltransferase activity"/>
    <property type="evidence" value="ECO:0007669"/>
    <property type="project" value="UniProtKB-EC"/>
</dbReference>
<evidence type="ECO:0000256" key="7">
    <source>
        <dbReference type="ARBA" id="ARBA00023209"/>
    </source>
</evidence>
<keyword evidence="10" id="KW-0496">Mitochondrion</keyword>
<dbReference type="InterPro" id="IPR001736">
    <property type="entry name" value="PLipase_D/transphosphatidylase"/>
</dbReference>
<comment type="caution">
    <text evidence="12">The sequence shown here is derived from an EMBL/GenBank/DDBJ whole genome shotgun (WGS) entry which is preliminary data.</text>
</comment>
<evidence type="ECO:0000256" key="1">
    <source>
        <dbReference type="ARBA" id="ARBA00005042"/>
    </source>
</evidence>
<dbReference type="CDD" id="cd09137">
    <property type="entry name" value="PLDc_PGS1_euk_2"/>
    <property type="match status" value="1"/>
</dbReference>
<dbReference type="Proteomes" id="UP001527925">
    <property type="component" value="Unassembled WGS sequence"/>
</dbReference>
<name>A0ABR4MXG5_9FUNG</name>
<evidence type="ECO:0000256" key="3">
    <source>
        <dbReference type="ARBA" id="ARBA00022516"/>
    </source>
</evidence>
<keyword evidence="10" id="KW-0547">Nucleotide-binding</keyword>
<evidence type="ECO:0000256" key="9">
    <source>
        <dbReference type="ARBA" id="ARBA00048586"/>
    </source>
</evidence>
<evidence type="ECO:0000256" key="4">
    <source>
        <dbReference type="ARBA" id="ARBA00022679"/>
    </source>
</evidence>
<keyword evidence="6 10" id="KW-0443">Lipid metabolism</keyword>
<comment type="function">
    <text evidence="10">Functions in the biosynthesis of the anionic phospholipids phosphatidylglycerol and cardiolipin.</text>
</comment>
<dbReference type="PANTHER" id="PTHR12586:SF1">
    <property type="entry name" value="CDP-DIACYLGLYCEROL--GLYCEROL-3-PHOSPHATE 3-PHOSPHATIDYLTRANSFERASE, MITOCHONDRIAL"/>
    <property type="match status" value="1"/>
</dbReference>
<dbReference type="PIRSF" id="PIRSF000850">
    <property type="entry name" value="Phospholipase_D_PSS"/>
    <property type="match status" value="1"/>
</dbReference>
<keyword evidence="4 10" id="KW-0808">Transferase</keyword>
<sequence>MSAKIAQHLPVFPLAPEAVHVIGAPAEFREALSQGIRKARKRIVLASLYIGTSETRLVTELAEALAANADLELHVLVDFFRGHRSDSGGSSTATMLDPLLGRFPGRRFNEVFGLQHIKAYVFDDDVIISGANLSSDYFTTRQDRYVLFKDCSDLASFFSSLVNVLADLSPLLKHASGSRKTATIPQARTILTEFWEHWLAKTSDARQIVLADIPPQSLARVRRPCTFAAPAIQLGVAGIRFDEAAMLTVFKELQSDAAPSVTIASGYLNIPDRYKRQLLESKADINIVCSSPEANGFFNSRGVSRYIPHAYSYLEFCFFRDLTTLNKRAPVRLAEYFRTGWTWHAKGVWLGPRKSDALPWFASVVGSSNLNQRSLERDVEAQVYIFSRDSALRNRFAQNLDQLQKHTRAVGLPELRQRRIPALVKICARMLRTMF</sequence>
<evidence type="ECO:0000313" key="12">
    <source>
        <dbReference type="EMBL" id="KAL2911970.1"/>
    </source>
</evidence>
<keyword evidence="13" id="KW-1185">Reference proteome</keyword>
<dbReference type="PROSITE" id="PS50035">
    <property type="entry name" value="PLD"/>
    <property type="match status" value="1"/>
</dbReference>
<keyword evidence="5" id="KW-0677">Repeat</keyword>
<evidence type="ECO:0000256" key="6">
    <source>
        <dbReference type="ARBA" id="ARBA00023098"/>
    </source>
</evidence>
<comment type="catalytic activity">
    <reaction evidence="9 10">
        <text>a CDP-1,2-diacyl-sn-glycerol + sn-glycerol 3-phosphate = a 1,2-diacyl-sn-glycero-3-phospho-(1'-sn-glycero-3'-phosphate) + CMP + H(+)</text>
        <dbReference type="Rhea" id="RHEA:12593"/>
        <dbReference type="ChEBI" id="CHEBI:15378"/>
        <dbReference type="ChEBI" id="CHEBI:57597"/>
        <dbReference type="ChEBI" id="CHEBI:58332"/>
        <dbReference type="ChEBI" id="CHEBI:60110"/>
        <dbReference type="ChEBI" id="CHEBI:60377"/>
        <dbReference type="EC" id="2.7.8.5"/>
    </reaction>
</comment>
<comment type="subcellular location">
    <subcellularLocation>
        <location evidence="10">Mitochondrion</location>
    </subcellularLocation>
</comment>
<keyword evidence="8 10" id="KW-1208">Phospholipid metabolism</keyword>
<protein>
    <recommendedName>
        <fullName evidence="10">CDP-diacylglycerol--glycerol-3-phosphate 3-phosphatidyltransferase</fullName>
        <ecNumber evidence="10">2.7.8.5</ecNumber>
    </recommendedName>
</protein>
<evidence type="ECO:0000256" key="2">
    <source>
        <dbReference type="ARBA" id="ARBA00010682"/>
    </source>
</evidence>
<organism evidence="12 13">
    <name type="scientific">Polyrhizophydium stewartii</name>
    <dbReference type="NCBI Taxonomy" id="2732419"/>
    <lineage>
        <taxon>Eukaryota</taxon>
        <taxon>Fungi</taxon>
        <taxon>Fungi incertae sedis</taxon>
        <taxon>Chytridiomycota</taxon>
        <taxon>Chytridiomycota incertae sedis</taxon>
        <taxon>Chytridiomycetes</taxon>
        <taxon>Rhizophydiales</taxon>
        <taxon>Rhizophydiales incertae sedis</taxon>
        <taxon>Polyrhizophydium</taxon>
    </lineage>
</organism>
<evidence type="ECO:0000256" key="10">
    <source>
        <dbReference type="RuleBase" id="RU365024"/>
    </source>
</evidence>
<evidence type="ECO:0000256" key="8">
    <source>
        <dbReference type="ARBA" id="ARBA00023264"/>
    </source>
</evidence>
<dbReference type="Gene3D" id="3.30.870.10">
    <property type="entry name" value="Endonuclease Chain A"/>
    <property type="match status" value="2"/>
</dbReference>
<reference evidence="12 13" key="1">
    <citation type="submission" date="2023-09" db="EMBL/GenBank/DDBJ databases">
        <title>Pangenome analysis of Batrachochytrium dendrobatidis and related Chytrids.</title>
        <authorList>
            <person name="Yacoub M.N."/>
            <person name="Stajich J.E."/>
            <person name="James T.Y."/>
        </authorList>
    </citation>
    <scope>NUCLEOTIDE SEQUENCE [LARGE SCALE GENOMIC DNA]</scope>
    <source>
        <strain evidence="12 13">JEL0888</strain>
    </source>
</reference>
<dbReference type="SUPFAM" id="SSF56024">
    <property type="entry name" value="Phospholipase D/nuclease"/>
    <property type="match status" value="2"/>
</dbReference>
<dbReference type="EC" id="2.7.8.5" evidence="10"/>
<dbReference type="InterPro" id="IPR016270">
    <property type="entry name" value="PGS1"/>
</dbReference>
<comment type="similarity">
    <text evidence="2 10">Belongs to the CDP-alcohol phosphatidyltransferase class-II family.</text>
</comment>
<feature type="domain" description="PLD phosphodiesterase" evidence="11">
    <location>
        <begin position="111"/>
        <end position="137"/>
    </location>
</feature>
<comment type="pathway">
    <text evidence="1 10">Phospholipid metabolism; phosphatidylglycerol biosynthesis; phosphatidylglycerol from CDP-diacylglycerol: step 1/2.</text>
</comment>
<keyword evidence="7 10" id="KW-0594">Phospholipid biosynthesis</keyword>
<evidence type="ECO:0000256" key="5">
    <source>
        <dbReference type="ARBA" id="ARBA00022737"/>
    </source>
</evidence>
<dbReference type="PANTHER" id="PTHR12586">
    <property type="entry name" value="CDP-DIACYLGLYCEROL--SERINE O-PHOSPHATIDYLTRANSFERASE"/>
    <property type="match status" value="1"/>
</dbReference>